<dbReference type="Proteomes" id="UP001564760">
    <property type="component" value="Unassembled WGS sequence"/>
</dbReference>
<protein>
    <submittedName>
        <fullName evidence="6">TetR family transcriptional regulator</fullName>
    </submittedName>
</protein>
<dbReference type="InterPro" id="IPR009057">
    <property type="entry name" value="Homeodomain-like_sf"/>
</dbReference>
<sequence>MVGKAASQYCGDESAAAPAPDPVIDIVVELIDSQGYDAVQLREVARRARVSLTTIYKRYRTRDELIVAALRWWMDTHRYAAVTSRSSLSEESLYDGLMWIFRAIFEPWEQHPRMLHAYVRAQTGPGGAELTQHGFDVVVPAATTVLRNCDDRFAEDLGRILTGVVYGTLGQFAAGAIAISDIVPAIERAVYWLTKAHESVCRH</sequence>
<feature type="domain" description="HTH tetR-type" evidence="5">
    <location>
        <begin position="17"/>
        <end position="77"/>
    </location>
</feature>
<dbReference type="InterPro" id="IPR001647">
    <property type="entry name" value="HTH_TetR"/>
</dbReference>
<organism evidence="6 7">
    <name type="scientific">Mycobacterium servetii</name>
    <dbReference type="NCBI Taxonomy" id="3237418"/>
    <lineage>
        <taxon>Bacteria</taxon>
        <taxon>Bacillati</taxon>
        <taxon>Actinomycetota</taxon>
        <taxon>Actinomycetes</taxon>
        <taxon>Mycobacteriales</taxon>
        <taxon>Mycobacteriaceae</taxon>
        <taxon>Mycobacterium</taxon>
    </lineage>
</organism>
<dbReference type="PANTHER" id="PTHR30055">
    <property type="entry name" value="HTH-TYPE TRANSCRIPTIONAL REGULATOR RUTR"/>
    <property type="match status" value="1"/>
</dbReference>
<gene>
    <name evidence="6" type="ORF">AB8998_05410</name>
</gene>
<dbReference type="Pfam" id="PF17925">
    <property type="entry name" value="TetR_C_20"/>
    <property type="match status" value="1"/>
</dbReference>
<evidence type="ECO:0000256" key="2">
    <source>
        <dbReference type="ARBA" id="ARBA00023125"/>
    </source>
</evidence>
<keyword evidence="7" id="KW-1185">Reference proteome</keyword>
<feature type="DNA-binding region" description="H-T-H motif" evidence="4">
    <location>
        <begin position="40"/>
        <end position="59"/>
    </location>
</feature>
<evidence type="ECO:0000313" key="7">
    <source>
        <dbReference type="Proteomes" id="UP001564760"/>
    </source>
</evidence>
<accession>A0ABV4BW08</accession>
<dbReference type="EMBL" id="JBGEDP010000001">
    <property type="protein sequence ID" value="MEY8014484.1"/>
    <property type="molecule type" value="Genomic_DNA"/>
</dbReference>
<dbReference type="InterPro" id="IPR041642">
    <property type="entry name" value="KstR_C"/>
</dbReference>
<evidence type="ECO:0000313" key="6">
    <source>
        <dbReference type="EMBL" id="MEY8014484.1"/>
    </source>
</evidence>
<keyword evidence="2 4" id="KW-0238">DNA-binding</keyword>
<name>A0ABV4BW08_9MYCO</name>
<reference evidence="6 7" key="1">
    <citation type="submission" date="2024-08" db="EMBL/GenBank/DDBJ databases">
        <title>Mycobacterium servetensis sp. nov., a novel rapid-growing mycobacterial species recovered from a human patient in Zaragoza, Spain.</title>
        <authorList>
            <person name="Tristancho-Baro A.I."/>
            <person name="Buenestado-Serrano S."/>
            <person name="Garcia De Viedma D."/>
            <person name="Milagro-Beamonte A."/>
            <person name="Burillo N."/>
            <person name="Sanz S."/>
            <person name="Lopez-Calleja A.I."/>
            <person name="Penas-Utrilla D."/>
            <person name="Guardingo M."/>
            <person name="Garcia M.J."/>
            <person name="Vinuelas-Bayon J."/>
        </authorList>
    </citation>
    <scope>NUCLEOTIDE SEQUENCE [LARGE SCALE GENOMIC DNA]</scope>
    <source>
        <strain evidence="7">HUMS_12744610</strain>
    </source>
</reference>
<keyword evidence="3" id="KW-0804">Transcription</keyword>
<proteinExistence type="predicted"/>
<keyword evidence="1" id="KW-0805">Transcription regulation</keyword>
<dbReference type="PANTHER" id="PTHR30055:SF234">
    <property type="entry name" value="HTH-TYPE TRANSCRIPTIONAL REGULATOR BETI"/>
    <property type="match status" value="1"/>
</dbReference>
<dbReference type="Pfam" id="PF00440">
    <property type="entry name" value="TetR_N"/>
    <property type="match status" value="1"/>
</dbReference>
<evidence type="ECO:0000256" key="4">
    <source>
        <dbReference type="PROSITE-ProRule" id="PRU00335"/>
    </source>
</evidence>
<dbReference type="SUPFAM" id="SSF46689">
    <property type="entry name" value="Homeodomain-like"/>
    <property type="match status" value="1"/>
</dbReference>
<comment type="caution">
    <text evidence="6">The sequence shown here is derived from an EMBL/GenBank/DDBJ whole genome shotgun (WGS) entry which is preliminary data.</text>
</comment>
<dbReference type="PROSITE" id="PS50977">
    <property type="entry name" value="HTH_TETR_2"/>
    <property type="match status" value="1"/>
</dbReference>
<dbReference type="InterPro" id="IPR050109">
    <property type="entry name" value="HTH-type_TetR-like_transc_reg"/>
</dbReference>
<evidence type="ECO:0000256" key="1">
    <source>
        <dbReference type="ARBA" id="ARBA00023015"/>
    </source>
</evidence>
<dbReference type="PRINTS" id="PR00455">
    <property type="entry name" value="HTHTETR"/>
</dbReference>
<evidence type="ECO:0000256" key="3">
    <source>
        <dbReference type="ARBA" id="ARBA00023163"/>
    </source>
</evidence>
<dbReference type="RefSeq" id="WP_369736950.1">
    <property type="nucleotide sequence ID" value="NZ_JBGEDP010000001.1"/>
</dbReference>
<evidence type="ECO:0000259" key="5">
    <source>
        <dbReference type="PROSITE" id="PS50977"/>
    </source>
</evidence>
<dbReference type="Gene3D" id="1.10.357.10">
    <property type="entry name" value="Tetracycline Repressor, domain 2"/>
    <property type="match status" value="1"/>
</dbReference>